<dbReference type="Proteomes" id="UP000253426">
    <property type="component" value="Unassembled WGS sequence"/>
</dbReference>
<organism evidence="1 2">
    <name type="scientific">Roseimicrobium gellanilyticum</name>
    <dbReference type="NCBI Taxonomy" id="748857"/>
    <lineage>
        <taxon>Bacteria</taxon>
        <taxon>Pseudomonadati</taxon>
        <taxon>Verrucomicrobiota</taxon>
        <taxon>Verrucomicrobiia</taxon>
        <taxon>Verrucomicrobiales</taxon>
        <taxon>Verrucomicrobiaceae</taxon>
        <taxon>Roseimicrobium</taxon>
    </lineage>
</organism>
<dbReference type="EMBL" id="QNRR01000007">
    <property type="protein sequence ID" value="RBP41404.1"/>
    <property type="molecule type" value="Genomic_DNA"/>
</dbReference>
<gene>
    <name evidence="1" type="ORF">DES53_107236</name>
</gene>
<evidence type="ECO:0000313" key="2">
    <source>
        <dbReference type="Proteomes" id="UP000253426"/>
    </source>
</evidence>
<protein>
    <submittedName>
        <fullName evidence="1">Uncharacterized protein</fullName>
    </submittedName>
</protein>
<reference evidence="1 2" key="1">
    <citation type="submission" date="2018-06" db="EMBL/GenBank/DDBJ databases">
        <title>Genomic Encyclopedia of Type Strains, Phase IV (KMG-IV): sequencing the most valuable type-strain genomes for metagenomic binning, comparative biology and taxonomic classification.</title>
        <authorList>
            <person name="Goeker M."/>
        </authorList>
    </citation>
    <scope>NUCLEOTIDE SEQUENCE [LARGE SCALE GENOMIC DNA]</scope>
    <source>
        <strain evidence="1 2">DSM 25532</strain>
    </source>
</reference>
<dbReference type="AlphaFoldDB" id="A0A366HFQ5"/>
<accession>A0A366HFQ5</accession>
<sequence>MISRETMTQDKTGDVRILTTVTIQEVLDGRSYRAALANGKRILAFAMPLDRVPPLQVGDRSKAILSLCDFNEARLLPEDMTGVRVDHPIIDGGGHVRA</sequence>
<comment type="caution">
    <text evidence="1">The sequence shown here is derived from an EMBL/GenBank/DDBJ whole genome shotgun (WGS) entry which is preliminary data.</text>
</comment>
<keyword evidence="2" id="KW-1185">Reference proteome</keyword>
<evidence type="ECO:0000313" key="1">
    <source>
        <dbReference type="EMBL" id="RBP41404.1"/>
    </source>
</evidence>
<proteinExistence type="predicted"/>
<name>A0A366HFQ5_9BACT</name>